<evidence type="ECO:0000256" key="2">
    <source>
        <dbReference type="SAM" id="SignalP"/>
    </source>
</evidence>
<protein>
    <submittedName>
        <fullName evidence="3">Uncharacterized protein</fullName>
    </submittedName>
</protein>
<evidence type="ECO:0000313" key="4">
    <source>
        <dbReference type="Proteomes" id="UP000256253"/>
    </source>
</evidence>
<gene>
    <name evidence="3" type="ORF">DFJ65_3218</name>
</gene>
<feature type="chain" id="PRO_5017610394" evidence="2">
    <location>
        <begin position="29"/>
        <end position="463"/>
    </location>
</feature>
<keyword evidence="2" id="KW-0732">Signal</keyword>
<dbReference type="EMBL" id="QTUA01000001">
    <property type="protein sequence ID" value="REF32123.1"/>
    <property type="molecule type" value="Genomic_DNA"/>
</dbReference>
<comment type="caution">
    <text evidence="3">The sequence shown here is derived from an EMBL/GenBank/DDBJ whole genome shotgun (WGS) entry which is preliminary data.</text>
</comment>
<dbReference type="Proteomes" id="UP000256253">
    <property type="component" value="Unassembled WGS sequence"/>
</dbReference>
<dbReference type="AlphaFoldDB" id="A0A3D9UUA5"/>
<evidence type="ECO:0000313" key="3">
    <source>
        <dbReference type="EMBL" id="REF32123.1"/>
    </source>
</evidence>
<reference evidence="3 4" key="1">
    <citation type="submission" date="2018-08" db="EMBL/GenBank/DDBJ databases">
        <title>Sequencing the genomes of 1000 actinobacteria strains.</title>
        <authorList>
            <person name="Klenk H.-P."/>
        </authorList>
    </citation>
    <scope>NUCLEOTIDE SEQUENCE [LARGE SCALE GENOMIC DNA]</scope>
    <source>
        <strain evidence="3 4">DSM 22967</strain>
    </source>
</reference>
<organism evidence="3 4">
    <name type="scientific">Calidifontibacter indicus</name>
    <dbReference type="NCBI Taxonomy" id="419650"/>
    <lineage>
        <taxon>Bacteria</taxon>
        <taxon>Bacillati</taxon>
        <taxon>Actinomycetota</taxon>
        <taxon>Actinomycetes</taxon>
        <taxon>Micrococcales</taxon>
        <taxon>Dermacoccaceae</taxon>
        <taxon>Calidifontibacter</taxon>
    </lineage>
</organism>
<keyword evidence="4" id="KW-1185">Reference proteome</keyword>
<evidence type="ECO:0000256" key="1">
    <source>
        <dbReference type="SAM" id="MobiDB-lite"/>
    </source>
</evidence>
<feature type="signal peptide" evidence="2">
    <location>
        <begin position="1"/>
        <end position="28"/>
    </location>
</feature>
<accession>A0A3D9UUA5</accession>
<sequence>MRVKKLSAAVVAALVTAGIGAAAPSASAAATDPTGRYQVVTPSRIVDTRTGLGLPAGPVRANTTAAFQVTGRGGVPATGVQSVVVNITVVNPAATGWLVAYASDSPQPRTSTVNYPGGWTGATSATVPVGADGKIKVSVGGSGVQVAVDVMGWYASLTSTVAPGSLYQAAVPERWFDSRTDGGGKFVPGDYLDIPIEFDETGGARLTAMQFNLTATGGTGRGWFTAWNGTNNPPSTSALNFSVGETSPNLVTVPVRRVGSSTSQPGWGEYYATVENTSNASAHLIVDGVASFYTDSSNKGATHVVVPPVRVGDSRSGVGMPKGKLGAGRTVNVALPGSLLTPRTDSFEGTITMANPSTNSFLSLFAVGEPRPVASAVNAQTGRNRSNGFATYPGCVDTACTTAGYSIYNSTGTVDAILDVTGRFDLTAEAIAAQGAPAAKATQKSGQRAQVRRAQLAGAPTRG</sequence>
<feature type="region of interest" description="Disordered" evidence="1">
    <location>
        <begin position="439"/>
        <end position="463"/>
    </location>
</feature>
<name>A0A3D9UUA5_9MICO</name>
<proteinExistence type="predicted"/>